<reference evidence="2" key="1">
    <citation type="submission" date="2021-01" db="EMBL/GenBank/DDBJ databases">
        <title>Whole genome shotgun sequence of Actinocatenispora rupis NBRC 107355.</title>
        <authorList>
            <person name="Komaki H."/>
            <person name="Tamura T."/>
        </authorList>
    </citation>
    <scope>NUCLEOTIDE SEQUENCE</scope>
    <source>
        <strain evidence="2">NBRC 107355</strain>
    </source>
</reference>
<protein>
    <submittedName>
        <fullName evidence="2">Serine hydrolase</fullName>
    </submittedName>
</protein>
<feature type="domain" description="Beta-lactamase class A catalytic" evidence="1">
    <location>
        <begin position="47"/>
        <end position="243"/>
    </location>
</feature>
<dbReference type="GO" id="GO:0008800">
    <property type="term" value="F:beta-lactamase activity"/>
    <property type="evidence" value="ECO:0007669"/>
    <property type="project" value="InterPro"/>
</dbReference>
<dbReference type="GO" id="GO:0046677">
    <property type="term" value="P:response to antibiotic"/>
    <property type="evidence" value="ECO:0007669"/>
    <property type="project" value="InterPro"/>
</dbReference>
<sequence length="279" mass="29185">MPVRTNARATVRAAYRRRSRTAGGTWHAYVSVTGPDGAPTVAVDDDATATVQAYSVNKVAVAVAVLDTVDRGRLALDRTVEVTADLVVPGGDGVFGLDGAYPSRVTVGHALATLLTVSDDTAVRLCGLVTPAAEINDVLAAKGFPDTRVEPAADPHRFHLGTTTARQTHDLLWALAAGTLLSPASTAYLLGVLRSPIAYTDGIRRTMSSDERHRVATKAGWYADGRHEAGIVFDPAGRPALTYALFAYGQGDAGNLGATHPATHARAGLGRTFLDATTT</sequence>
<dbReference type="Proteomes" id="UP000612808">
    <property type="component" value="Unassembled WGS sequence"/>
</dbReference>
<keyword evidence="2" id="KW-0378">Hydrolase</keyword>
<evidence type="ECO:0000313" key="2">
    <source>
        <dbReference type="EMBL" id="GID16269.1"/>
    </source>
</evidence>
<dbReference type="SUPFAM" id="SSF56601">
    <property type="entry name" value="beta-lactamase/transpeptidase-like"/>
    <property type="match status" value="1"/>
</dbReference>
<dbReference type="InterPro" id="IPR012338">
    <property type="entry name" value="Beta-lactam/transpept-like"/>
</dbReference>
<evidence type="ECO:0000313" key="3">
    <source>
        <dbReference type="Proteomes" id="UP000612808"/>
    </source>
</evidence>
<name>A0A8J3JGG5_9ACTN</name>
<dbReference type="PANTHER" id="PTHR35333">
    <property type="entry name" value="BETA-LACTAMASE"/>
    <property type="match status" value="1"/>
</dbReference>
<dbReference type="PANTHER" id="PTHR35333:SF3">
    <property type="entry name" value="BETA-LACTAMASE-TYPE TRANSPEPTIDASE FOLD CONTAINING PROTEIN"/>
    <property type="match status" value="1"/>
</dbReference>
<accession>A0A8J3JGG5</accession>
<comment type="caution">
    <text evidence="2">The sequence shown here is derived from an EMBL/GenBank/DDBJ whole genome shotgun (WGS) entry which is preliminary data.</text>
</comment>
<dbReference type="InterPro" id="IPR045155">
    <property type="entry name" value="Beta-lactam_cat"/>
</dbReference>
<dbReference type="RefSeq" id="WP_239077166.1">
    <property type="nucleotide sequence ID" value="NZ_BAAAZM010000034.1"/>
</dbReference>
<gene>
    <name evidence="2" type="ORF">Aru02nite_71580</name>
</gene>
<organism evidence="2 3">
    <name type="scientific">Actinocatenispora rupis</name>
    <dbReference type="NCBI Taxonomy" id="519421"/>
    <lineage>
        <taxon>Bacteria</taxon>
        <taxon>Bacillati</taxon>
        <taxon>Actinomycetota</taxon>
        <taxon>Actinomycetes</taxon>
        <taxon>Micromonosporales</taxon>
        <taxon>Micromonosporaceae</taxon>
        <taxon>Actinocatenispora</taxon>
    </lineage>
</organism>
<evidence type="ECO:0000259" key="1">
    <source>
        <dbReference type="Pfam" id="PF13354"/>
    </source>
</evidence>
<proteinExistence type="predicted"/>
<dbReference type="Gene3D" id="3.40.710.10">
    <property type="entry name" value="DD-peptidase/beta-lactamase superfamily"/>
    <property type="match status" value="1"/>
</dbReference>
<dbReference type="AlphaFoldDB" id="A0A8J3JGG5"/>
<dbReference type="GO" id="GO:0030655">
    <property type="term" value="P:beta-lactam antibiotic catabolic process"/>
    <property type="evidence" value="ECO:0007669"/>
    <property type="project" value="InterPro"/>
</dbReference>
<dbReference type="InterPro" id="IPR000871">
    <property type="entry name" value="Beta-lactam_class-A"/>
</dbReference>
<keyword evidence="3" id="KW-1185">Reference proteome</keyword>
<dbReference type="EMBL" id="BOMB01000055">
    <property type="protein sequence ID" value="GID16269.1"/>
    <property type="molecule type" value="Genomic_DNA"/>
</dbReference>
<dbReference type="Pfam" id="PF13354">
    <property type="entry name" value="Beta-lactamase2"/>
    <property type="match status" value="1"/>
</dbReference>